<feature type="compositionally biased region" description="Low complexity" evidence="1">
    <location>
        <begin position="239"/>
        <end position="261"/>
    </location>
</feature>
<accession>A0A9P7UPZ3</accession>
<feature type="region of interest" description="Disordered" evidence="1">
    <location>
        <begin position="1"/>
        <end position="22"/>
    </location>
</feature>
<keyword evidence="3" id="KW-1185">Reference proteome</keyword>
<feature type="compositionally biased region" description="Polar residues" evidence="1">
    <location>
        <begin position="13"/>
        <end position="22"/>
    </location>
</feature>
<dbReference type="OrthoDB" id="192148at2759"/>
<dbReference type="RefSeq" id="XP_043006010.1">
    <property type="nucleotide sequence ID" value="XM_043156225.1"/>
</dbReference>
<gene>
    <name evidence="2" type="ORF">E1B28_011213</name>
</gene>
<sequence length="261" mass="28784">MRFFTKSKRVTSEESPPQVTSQSEKANNFLAAVSGVSVIVLQTLQSAARFAPVPYLSDISAAALGIVNAAQTFESNKEGFRRLAADSCELVYAVTSTCDGFTKDGKSLPADLEEHLKQLLESLKKIQAFIAKQSRRNRFSRFLTYKTDTGTIQEYREALRHSLDLFGLQSDITIRETVQRIAERQEELRASNSSQQEVFQSGSEPVQRPRVLAYNSIFSGVNSGTFSGNIRVNNVVGDQNNSSSNKQSVVNYSYNSGRGSG</sequence>
<comment type="caution">
    <text evidence="2">The sequence shown here is derived from an EMBL/GenBank/DDBJ whole genome shotgun (WGS) entry which is preliminary data.</text>
</comment>
<dbReference type="GeneID" id="66080288"/>
<name>A0A9P7UPZ3_9AGAR</name>
<dbReference type="InterPro" id="IPR036537">
    <property type="entry name" value="Adaptor_Cbl_N_dom_sf"/>
</dbReference>
<evidence type="ECO:0000313" key="2">
    <source>
        <dbReference type="EMBL" id="KAG7089540.1"/>
    </source>
</evidence>
<dbReference type="Proteomes" id="UP001049176">
    <property type="component" value="Chromosome 7"/>
</dbReference>
<dbReference type="AlphaFoldDB" id="A0A9P7UPZ3"/>
<evidence type="ECO:0000256" key="1">
    <source>
        <dbReference type="SAM" id="MobiDB-lite"/>
    </source>
</evidence>
<proteinExistence type="predicted"/>
<dbReference type="InterPro" id="IPR059179">
    <property type="entry name" value="MLKL-like_MCAfunc"/>
</dbReference>
<organism evidence="2 3">
    <name type="scientific">Marasmius oreades</name>
    <name type="common">fairy-ring Marasmius</name>
    <dbReference type="NCBI Taxonomy" id="181124"/>
    <lineage>
        <taxon>Eukaryota</taxon>
        <taxon>Fungi</taxon>
        <taxon>Dikarya</taxon>
        <taxon>Basidiomycota</taxon>
        <taxon>Agaricomycotina</taxon>
        <taxon>Agaricomycetes</taxon>
        <taxon>Agaricomycetidae</taxon>
        <taxon>Agaricales</taxon>
        <taxon>Marasmiineae</taxon>
        <taxon>Marasmiaceae</taxon>
        <taxon>Marasmius</taxon>
    </lineage>
</organism>
<evidence type="ECO:0000313" key="3">
    <source>
        <dbReference type="Proteomes" id="UP001049176"/>
    </source>
</evidence>
<protein>
    <submittedName>
        <fullName evidence="2">Uncharacterized protein</fullName>
    </submittedName>
</protein>
<reference evidence="2" key="1">
    <citation type="journal article" date="2021" name="Genome Biol. Evol.">
        <title>The assembled and annotated genome of the fairy-ring fungus Marasmius oreades.</title>
        <authorList>
            <person name="Hiltunen M."/>
            <person name="Ament-Velasquez S.L."/>
            <person name="Johannesson H."/>
        </authorList>
    </citation>
    <scope>NUCLEOTIDE SEQUENCE</scope>
    <source>
        <strain evidence="2">03SP1</strain>
    </source>
</reference>
<dbReference type="Gene3D" id="1.20.930.20">
    <property type="entry name" value="Adaptor protein Cbl, N-terminal domain"/>
    <property type="match status" value="1"/>
</dbReference>
<feature type="region of interest" description="Disordered" evidence="1">
    <location>
        <begin position="237"/>
        <end position="261"/>
    </location>
</feature>
<dbReference type="KEGG" id="more:E1B28_011213"/>
<dbReference type="EMBL" id="CM032187">
    <property type="protein sequence ID" value="KAG7089540.1"/>
    <property type="molecule type" value="Genomic_DNA"/>
</dbReference>
<dbReference type="CDD" id="cd21037">
    <property type="entry name" value="MLKL_NTD"/>
    <property type="match status" value="1"/>
</dbReference>
<dbReference type="GO" id="GO:0007166">
    <property type="term" value="P:cell surface receptor signaling pathway"/>
    <property type="evidence" value="ECO:0007669"/>
    <property type="project" value="InterPro"/>
</dbReference>